<dbReference type="AlphaFoldDB" id="A0A8C4T334"/>
<evidence type="ECO:0000256" key="5">
    <source>
        <dbReference type="PROSITE-ProRule" id="PRU00192"/>
    </source>
</evidence>
<feature type="domain" description="SH3" evidence="8">
    <location>
        <begin position="181"/>
        <end position="242"/>
    </location>
</feature>
<dbReference type="CTD" id="79729"/>
<evidence type="ECO:0000313" key="9">
    <source>
        <dbReference type="Ensembl" id="ENSECRP00000026167.1"/>
    </source>
</evidence>
<dbReference type="Ensembl" id="ENSECRT00000026712.1">
    <property type="protein sequence ID" value="ENSECRP00000026167.1"/>
    <property type="gene ID" value="ENSECRG00000017668.1"/>
</dbReference>
<feature type="compositionally biased region" description="Pro residues" evidence="7">
    <location>
        <begin position="321"/>
        <end position="332"/>
    </location>
</feature>
<evidence type="ECO:0000256" key="2">
    <source>
        <dbReference type="ARBA" id="ARBA00023043"/>
    </source>
</evidence>
<dbReference type="Gene3D" id="2.30.30.40">
    <property type="entry name" value="SH3 Domains"/>
    <property type="match status" value="3"/>
</dbReference>
<accession>A0A8C4T334</accession>
<dbReference type="InterPro" id="IPR001452">
    <property type="entry name" value="SH3_domain"/>
</dbReference>
<gene>
    <name evidence="9" type="primary">sh3d21</name>
</gene>
<feature type="domain" description="SH3" evidence="8">
    <location>
        <begin position="79"/>
        <end position="138"/>
    </location>
</feature>
<keyword evidence="1 5" id="KW-0728">SH3 domain</keyword>
<organism evidence="9 10">
    <name type="scientific">Erpetoichthys calabaricus</name>
    <name type="common">Rope fish</name>
    <name type="synonym">Calamoichthys calabaricus</name>
    <dbReference type="NCBI Taxonomy" id="27687"/>
    <lineage>
        <taxon>Eukaryota</taxon>
        <taxon>Metazoa</taxon>
        <taxon>Chordata</taxon>
        <taxon>Craniata</taxon>
        <taxon>Vertebrata</taxon>
        <taxon>Euteleostomi</taxon>
        <taxon>Actinopterygii</taxon>
        <taxon>Polypteriformes</taxon>
        <taxon>Polypteridae</taxon>
        <taxon>Erpetoichthys</taxon>
    </lineage>
</organism>
<evidence type="ECO:0000256" key="4">
    <source>
        <dbReference type="ARBA" id="ARBA00040640"/>
    </source>
</evidence>
<feature type="coiled-coil region" evidence="6">
    <location>
        <begin position="464"/>
        <end position="509"/>
    </location>
</feature>
<reference evidence="9" key="3">
    <citation type="submission" date="2025-09" db="UniProtKB">
        <authorList>
            <consortium name="Ensembl"/>
        </authorList>
    </citation>
    <scope>IDENTIFICATION</scope>
</reference>
<reference evidence="9" key="1">
    <citation type="submission" date="2021-06" db="EMBL/GenBank/DDBJ databases">
        <authorList>
            <consortium name="Wellcome Sanger Institute Data Sharing"/>
        </authorList>
    </citation>
    <scope>NUCLEOTIDE SEQUENCE [LARGE SCALE GENOMIC DNA]</scope>
</reference>
<dbReference type="CDD" id="cd12142">
    <property type="entry name" value="SH3_D21-like"/>
    <property type="match status" value="1"/>
</dbReference>
<evidence type="ECO:0000259" key="8">
    <source>
        <dbReference type="PROSITE" id="PS50002"/>
    </source>
</evidence>
<dbReference type="InterPro" id="IPR050384">
    <property type="entry name" value="Endophilin_SH3RF"/>
</dbReference>
<dbReference type="GeneTree" id="ENSGT00940000160627"/>
<dbReference type="InterPro" id="IPR036028">
    <property type="entry name" value="SH3-like_dom_sf"/>
</dbReference>
<dbReference type="Pfam" id="PF07653">
    <property type="entry name" value="SH3_2"/>
    <property type="match status" value="1"/>
</dbReference>
<dbReference type="PANTHER" id="PTHR14167">
    <property type="entry name" value="SH3 DOMAIN-CONTAINING"/>
    <property type="match status" value="1"/>
</dbReference>
<evidence type="ECO:0000256" key="6">
    <source>
        <dbReference type="SAM" id="Coils"/>
    </source>
</evidence>
<dbReference type="InterPro" id="IPR035468">
    <property type="entry name" value="SH3D21_SH3"/>
</dbReference>
<evidence type="ECO:0000313" key="10">
    <source>
        <dbReference type="Proteomes" id="UP000694620"/>
    </source>
</evidence>
<name>A0A8C4T334_ERPCA</name>
<dbReference type="GO" id="GO:0016477">
    <property type="term" value="P:cell migration"/>
    <property type="evidence" value="ECO:0007669"/>
    <property type="project" value="TreeGrafter"/>
</dbReference>
<evidence type="ECO:0000256" key="7">
    <source>
        <dbReference type="SAM" id="MobiDB-lite"/>
    </source>
</evidence>
<dbReference type="PRINTS" id="PR00499">
    <property type="entry name" value="P67PHOX"/>
</dbReference>
<dbReference type="GeneID" id="114665335"/>
<dbReference type="SUPFAM" id="SSF50044">
    <property type="entry name" value="SH3-domain"/>
    <property type="match status" value="3"/>
</dbReference>
<dbReference type="OrthoDB" id="73680at2759"/>
<reference evidence="9" key="2">
    <citation type="submission" date="2025-08" db="UniProtKB">
        <authorList>
            <consortium name="Ensembl"/>
        </authorList>
    </citation>
    <scope>IDENTIFICATION</scope>
</reference>
<dbReference type="GO" id="GO:0007015">
    <property type="term" value="P:actin filament organization"/>
    <property type="evidence" value="ECO:0007669"/>
    <property type="project" value="TreeGrafter"/>
</dbReference>
<feature type="region of interest" description="Disordered" evidence="7">
    <location>
        <begin position="316"/>
        <end position="394"/>
    </location>
</feature>
<dbReference type="Pfam" id="PF14604">
    <property type="entry name" value="SH3_9"/>
    <property type="match status" value="2"/>
</dbReference>
<dbReference type="FunFam" id="2.30.30.40:FF:000072">
    <property type="entry name" value="Unconventional Myosin IB"/>
    <property type="match status" value="1"/>
</dbReference>
<dbReference type="RefSeq" id="XP_028675672.1">
    <property type="nucleotide sequence ID" value="XM_028819839.2"/>
</dbReference>
<dbReference type="PROSITE" id="PS50002">
    <property type="entry name" value="SH3"/>
    <property type="match status" value="3"/>
</dbReference>
<dbReference type="Proteomes" id="UP000694620">
    <property type="component" value="Chromosome 14"/>
</dbReference>
<dbReference type="SMART" id="SM00326">
    <property type="entry name" value="SH3"/>
    <property type="match status" value="3"/>
</dbReference>
<feature type="region of interest" description="Disordered" evidence="7">
    <location>
        <begin position="243"/>
        <end position="286"/>
    </location>
</feature>
<feature type="compositionally biased region" description="Basic and acidic residues" evidence="7">
    <location>
        <begin position="350"/>
        <end position="359"/>
    </location>
</feature>
<feature type="domain" description="SH3" evidence="8">
    <location>
        <begin position="1"/>
        <end position="58"/>
    </location>
</feature>
<proteinExistence type="predicted"/>
<keyword evidence="6" id="KW-0175">Coiled coil</keyword>
<evidence type="ECO:0000256" key="1">
    <source>
        <dbReference type="ARBA" id="ARBA00022443"/>
    </source>
</evidence>
<protein>
    <recommendedName>
        <fullName evidence="4">Osteoclast-stimulating factor 1</fullName>
    </recommendedName>
</protein>
<keyword evidence="10" id="KW-1185">Reference proteome</keyword>
<keyword evidence="2" id="KW-0040">ANK repeat</keyword>
<sequence length="520" mass="58747">MEVLVLYDFETQLDDELNIKSGDVIKNVRKATEEGWLEGELNGKRGVFPNSFVKEIPTELRGDHKKQPRSIRKAKSMKKVTKLCEVVFAYSAQNPDELELNVGEKVEFVKEIEDGWWLGKKDSKMGAFPSNFVKELSPLIHNELNDSSKQSRPKFPEAINNQEVKETEVQQNISVLQRHDKHPERCKVMFDYTASVEDELDLKKGDIVTIIKKSTDDEGWWEGELNGKCGLFPDNFVMLLPHDTVSSDSNHKPPERKGAAKKTGWTPDSGLHIGSKTDASDMDKKAAGHSKLEATLAKVNQKDDKKENSQFMIDHLNKVFPGPPKKVPPPVKLKPVKNKTNEDQPSVLVENEKDHPKETDEFDGIHVTSEKLSHPTANRAKPQGRRPPTPNTCTKIQDCAKKEVEINEKTEDNEPSGGKPGLPKAAEKVLPIATVPKNNHSTCQLPILTTPLDTRVKGEETICLEKLKKEIEELSLGMDLLRNQYLRDIEDLKNEIFDERQKRIALQEEVELLRKLTGTP</sequence>
<dbReference type="PRINTS" id="PR00452">
    <property type="entry name" value="SH3DOMAIN"/>
</dbReference>
<comment type="function">
    <text evidence="3">Induces bone resorption, acting probably through a signaling cascade which results in the secretion of factor(s) enhancing osteoclast formation and activity.</text>
</comment>
<evidence type="ECO:0000256" key="3">
    <source>
        <dbReference type="ARBA" id="ARBA00037432"/>
    </source>
</evidence>
<feature type="compositionally biased region" description="Basic and acidic residues" evidence="7">
    <location>
        <begin position="249"/>
        <end position="258"/>
    </location>
</feature>
<dbReference type="PANTHER" id="PTHR14167:SF92">
    <property type="entry name" value="CIN85 AND CD2AP RELATED, ISOFORM J"/>
    <property type="match status" value="1"/>
</dbReference>